<feature type="transmembrane region" description="Helical" evidence="2">
    <location>
        <begin position="30"/>
        <end position="48"/>
    </location>
</feature>
<evidence type="ECO:0000256" key="1">
    <source>
        <dbReference type="SAM" id="MobiDB-lite"/>
    </source>
</evidence>
<keyword evidence="2" id="KW-1133">Transmembrane helix</keyword>
<dbReference type="RefSeq" id="WP_227895564.1">
    <property type="nucleotide sequence ID" value="NZ_CP099466.1"/>
</dbReference>
<keyword evidence="4" id="KW-1185">Reference proteome</keyword>
<feature type="region of interest" description="Disordered" evidence="1">
    <location>
        <begin position="156"/>
        <end position="212"/>
    </location>
</feature>
<evidence type="ECO:0000313" key="3">
    <source>
        <dbReference type="EMBL" id="MCC3297686.1"/>
    </source>
</evidence>
<reference evidence="3" key="1">
    <citation type="submission" date="2021-10" db="EMBL/GenBank/DDBJ databases">
        <title>Novel species in genus Arthrobacter.</title>
        <authorList>
            <person name="Liu Y."/>
        </authorList>
    </citation>
    <scope>NUCLEOTIDE SEQUENCE</scope>
    <source>
        <strain evidence="3">Zg-Y453</strain>
    </source>
</reference>
<feature type="transmembrane region" description="Helical" evidence="2">
    <location>
        <begin position="54"/>
        <end position="72"/>
    </location>
</feature>
<keyword evidence="2" id="KW-0472">Membrane</keyword>
<sequence>MGRHRAEPVEHRRGRRTPETGTTARRNPELLAWGVFLTGTSALSLTWAEIPAGPAAGASALLLTAFVLAWYLSPAAATKAATSDAAVPARIPAPQPNPVSGTVAGPGNSGAPDTAAPSVAEAIAAAAAAKAAAPEEAPLPRIPAAPEAVREFLGSTDRPSFQQDGPSRWTRTFGPPETGSLPLQPYVPTRRRTPAAPATDRRDRSQRSHSSF</sequence>
<feature type="compositionally biased region" description="Basic and acidic residues" evidence="1">
    <location>
        <begin position="1"/>
        <end position="11"/>
    </location>
</feature>
<dbReference type="Proteomes" id="UP001139158">
    <property type="component" value="Unassembled WGS sequence"/>
</dbReference>
<feature type="region of interest" description="Disordered" evidence="1">
    <location>
        <begin position="89"/>
        <end position="115"/>
    </location>
</feature>
<dbReference type="EMBL" id="JAJFZV010000006">
    <property type="protein sequence ID" value="MCC3297686.1"/>
    <property type="molecule type" value="Genomic_DNA"/>
</dbReference>
<protein>
    <submittedName>
        <fullName evidence="3">Uncharacterized protein</fullName>
    </submittedName>
</protein>
<evidence type="ECO:0000313" key="4">
    <source>
        <dbReference type="Proteomes" id="UP001139158"/>
    </source>
</evidence>
<feature type="region of interest" description="Disordered" evidence="1">
    <location>
        <begin position="1"/>
        <end position="26"/>
    </location>
</feature>
<gene>
    <name evidence="3" type="ORF">LJ757_07700</name>
</gene>
<proteinExistence type="predicted"/>
<accession>A0A9X1SCG6</accession>
<keyword evidence="2" id="KW-0812">Transmembrane</keyword>
<organism evidence="3 4">
    <name type="scientific">Arthrobacter caoxuetaonis</name>
    <dbReference type="NCBI Taxonomy" id="2886935"/>
    <lineage>
        <taxon>Bacteria</taxon>
        <taxon>Bacillati</taxon>
        <taxon>Actinomycetota</taxon>
        <taxon>Actinomycetes</taxon>
        <taxon>Micrococcales</taxon>
        <taxon>Micrococcaceae</taxon>
        <taxon>Arthrobacter</taxon>
    </lineage>
</organism>
<name>A0A9X1SCG6_9MICC</name>
<evidence type="ECO:0000256" key="2">
    <source>
        <dbReference type="SAM" id="Phobius"/>
    </source>
</evidence>
<comment type="caution">
    <text evidence="3">The sequence shown here is derived from an EMBL/GenBank/DDBJ whole genome shotgun (WGS) entry which is preliminary data.</text>
</comment>
<dbReference type="AlphaFoldDB" id="A0A9X1SCG6"/>